<name>A0ABS8BAL1_9ACTN</name>
<dbReference type="EMBL" id="JAJAUY010000084">
    <property type="protein sequence ID" value="MCB5181669.1"/>
    <property type="molecule type" value="Genomic_DNA"/>
</dbReference>
<dbReference type="InterPro" id="IPR045555">
    <property type="entry name" value="VMAP-M0"/>
</dbReference>
<evidence type="ECO:0000259" key="2">
    <source>
        <dbReference type="Pfam" id="PF19956"/>
    </source>
</evidence>
<dbReference type="InterPro" id="IPR045450">
    <property type="entry name" value="VMAP_C"/>
</dbReference>
<dbReference type="Pfam" id="PF20028">
    <property type="entry name" value="VMAP-C"/>
    <property type="match status" value="1"/>
</dbReference>
<evidence type="ECO:0000313" key="4">
    <source>
        <dbReference type="EMBL" id="MCB5181669.1"/>
    </source>
</evidence>
<evidence type="ECO:0000259" key="1">
    <source>
        <dbReference type="Pfam" id="PF19916"/>
    </source>
</evidence>
<evidence type="ECO:0000313" key="5">
    <source>
        <dbReference type="Proteomes" id="UP001199054"/>
    </source>
</evidence>
<feature type="domain" description="vWA-MoxR associated protein C-terminal" evidence="3">
    <location>
        <begin position="255"/>
        <end position="498"/>
    </location>
</feature>
<dbReference type="Proteomes" id="UP001199054">
    <property type="component" value="Unassembled WGS sequence"/>
</dbReference>
<sequence length="509" mass="55626">MPSAKARLRMALVDELCALDCVRDPGQRLLFGQSVGEYLERSTDLPGKDARGDTVALVQAVLRDQQGVETGVDALLYAVALHEGSDVAGRVRERVLRAWEPGSPAALPLLGAFEDKDVTAARALLAGHTGIDAGLLLARMRREVRVELPCRLTPGQLFEHLLDLNAQADGLPPAVVMLEHVAELSPAGSERRRRLREWCDAWAAGAGGGAGEALRQRRRQLDGSGPAGPSTASGAEVPRCLIIMVDPALDGSPDVYVRHWVNRTAGSWSPVSGDLERATPPTLGTAVERAVRRGEEYWADADRAGEDPSPIHVEFVMPYGMLNHDVAGLGLREAGADDPVPLGLRYFVHLRSLERMRTRDPAQLRRWRLRWQTLRAATAPRPHSWTAAEHTTTDLRIWRNKLVADQHLTAVTLSAPALEGQALEPLKAAIVEGIGVALWDRRDPSQRALTAPLDLLVGYPTTQLPGAVRRLRELAETTPGQRPEQLPGRHVALFYDDPFRLIDCEEVPA</sequence>
<keyword evidence="5" id="KW-1185">Reference proteome</keyword>
<dbReference type="RefSeq" id="WP_226728760.1">
    <property type="nucleotide sequence ID" value="NZ_JAJAUY010000084.1"/>
</dbReference>
<dbReference type="InterPro" id="IPR045431">
    <property type="entry name" value="EAD2"/>
</dbReference>
<feature type="domain" description="Effector-associated" evidence="2">
    <location>
        <begin position="13"/>
        <end position="95"/>
    </location>
</feature>
<organism evidence="4 5">
    <name type="scientific">Streptomyces antimicrobicus</name>
    <dbReference type="NCBI Taxonomy" id="2883108"/>
    <lineage>
        <taxon>Bacteria</taxon>
        <taxon>Bacillati</taxon>
        <taxon>Actinomycetota</taxon>
        <taxon>Actinomycetes</taxon>
        <taxon>Kitasatosporales</taxon>
        <taxon>Streptomycetaceae</taxon>
        <taxon>Streptomyces</taxon>
    </lineage>
</organism>
<evidence type="ECO:0000259" key="3">
    <source>
        <dbReference type="Pfam" id="PF20028"/>
    </source>
</evidence>
<feature type="domain" description="vWA-MoxR associated protein middle region 0" evidence="1">
    <location>
        <begin position="113"/>
        <end position="218"/>
    </location>
</feature>
<dbReference type="Pfam" id="PF19916">
    <property type="entry name" value="VMAP-M0"/>
    <property type="match status" value="1"/>
</dbReference>
<dbReference type="Pfam" id="PF19956">
    <property type="entry name" value="EAD2"/>
    <property type="match status" value="1"/>
</dbReference>
<proteinExistence type="predicted"/>
<protein>
    <submittedName>
        <fullName evidence="4">Uncharacterized protein</fullName>
    </submittedName>
</protein>
<reference evidence="4 5" key="1">
    <citation type="submission" date="2021-10" db="EMBL/GenBank/DDBJ databases">
        <title>Streptomyces sp. strain SMC 277, a novel streptomycete isolated from soil.</title>
        <authorList>
            <person name="Chanama M."/>
        </authorList>
    </citation>
    <scope>NUCLEOTIDE SEQUENCE [LARGE SCALE GENOMIC DNA]</scope>
    <source>
        <strain evidence="4 5">SMC 277</strain>
    </source>
</reference>
<gene>
    <name evidence="4" type="ORF">LG632_20080</name>
</gene>
<accession>A0ABS8BAL1</accession>
<comment type="caution">
    <text evidence="4">The sequence shown here is derived from an EMBL/GenBank/DDBJ whole genome shotgun (WGS) entry which is preliminary data.</text>
</comment>